<accession>A0A1I2JS49</accession>
<evidence type="ECO:0000256" key="2">
    <source>
        <dbReference type="ARBA" id="ARBA00022741"/>
    </source>
</evidence>
<dbReference type="OrthoDB" id="9801987at2"/>
<evidence type="ECO:0000313" key="5">
    <source>
        <dbReference type="EMBL" id="SFF56803.1"/>
    </source>
</evidence>
<dbReference type="SMART" id="SM00382">
    <property type="entry name" value="AAA"/>
    <property type="match status" value="1"/>
</dbReference>
<dbReference type="CDD" id="cd03230">
    <property type="entry name" value="ABC_DR_subfamily_A"/>
    <property type="match status" value="1"/>
</dbReference>
<dbReference type="Pfam" id="PF00005">
    <property type="entry name" value="ABC_tran"/>
    <property type="match status" value="1"/>
</dbReference>
<dbReference type="GO" id="GO:0005524">
    <property type="term" value="F:ATP binding"/>
    <property type="evidence" value="ECO:0007669"/>
    <property type="project" value="UniProtKB-KW"/>
</dbReference>
<dbReference type="RefSeq" id="WP_091549362.1">
    <property type="nucleotide sequence ID" value="NZ_FONY01000060.1"/>
</dbReference>
<dbReference type="PANTHER" id="PTHR42939">
    <property type="entry name" value="ABC TRANSPORTER ATP-BINDING PROTEIN ALBC-RELATED"/>
    <property type="match status" value="1"/>
</dbReference>
<dbReference type="SUPFAM" id="SSF52540">
    <property type="entry name" value="P-loop containing nucleoside triphosphate hydrolases"/>
    <property type="match status" value="1"/>
</dbReference>
<dbReference type="Gene3D" id="3.40.50.300">
    <property type="entry name" value="P-loop containing nucleotide triphosphate hydrolases"/>
    <property type="match status" value="1"/>
</dbReference>
<feature type="domain" description="ABC transporter" evidence="4">
    <location>
        <begin position="2"/>
        <end position="232"/>
    </location>
</feature>
<evidence type="ECO:0000256" key="3">
    <source>
        <dbReference type="ARBA" id="ARBA00022840"/>
    </source>
</evidence>
<organism evidence="5 6">
    <name type="scientific">Thermoflexibacter ruber</name>
    <dbReference type="NCBI Taxonomy" id="1003"/>
    <lineage>
        <taxon>Bacteria</taxon>
        <taxon>Pseudomonadati</taxon>
        <taxon>Bacteroidota</taxon>
        <taxon>Cytophagia</taxon>
        <taxon>Cytophagales</taxon>
        <taxon>Thermoflexibacteraceae</taxon>
        <taxon>Thermoflexibacter</taxon>
    </lineage>
</organism>
<name>A0A1I2JS49_9BACT</name>
<gene>
    <name evidence="5" type="ORF">SAMN04488541_106011</name>
</gene>
<dbReference type="GO" id="GO:0016887">
    <property type="term" value="F:ATP hydrolysis activity"/>
    <property type="evidence" value="ECO:0007669"/>
    <property type="project" value="InterPro"/>
</dbReference>
<sequence length="254" mass="28830">MIILKNIKKKYDKQEVLKGVSLEVATGCVQALLGANGAGKSTLIKILSCILKRNGGGIEIDSEQISLDSYEYRRKVGYVFDQPIYIEKFSAREYLEFVAEMYELPKQDYKPRIEELLAFMELPIDNKKWIEDYSKGMKAKVSLAAALIHQPKYLILDEPFDGVDFVSVQKICKLFRSMASKGACILITSHQYDIIAEVCDRFALLKEGEIKFNLTMSELENQAVLHGFGEDKNPVKAYLESLMSNSQKNEISFL</sequence>
<dbReference type="InterPro" id="IPR003439">
    <property type="entry name" value="ABC_transporter-like_ATP-bd"/>
</dbReference>
<dbReference type="InterPro" id="IPR003593">
    <property type="entry name" value="AAA+_ATPase"/>
</dbReference>
<proteinExistence type="predicted"/>
<dbReference type="Proteomes" id="UP000199513">
    <property type="component" value="Unassembled WGS sequence"/>
</dbReference>
<keyword evidence="1" id="KW-0813">Transport</keyword>
<dbReference type="PANTHER" id="PTHR42939:SF1">
    <property type="entry name" value="ABC TRANSPORTER ATP-BINDING PROTEIN ALBC-RELATED"/>
    <property type="match status" value="1"/>
</dbReference>
<dbReference type="InterPro" id="IPR017871">
    <property type="entry name" value="ABC_transporter-like_CS"/>
</dbReference>
<protein>
    <submittedName>
        <fullName evidence="5">ABC-2 type transport system ATP-binding protein</fullName>
    </submittedName>
</protein>
<dbReference type="InterPro" id="IPR051782">
    <property type="entry name" value="ABC_Transporter_VariousFunc"/>
</dbReference>
<reference evidence="5 6" key="1">
    <citation type="submission" date="2016-10" db="EMBL/GenBank/DDBJ databases">
        <authorList>
            <person name="de Groot N.N."/>
        </authorList>
    </citation>
    <scope>NUCLEOTIDE SEQUENCE [LARGE SCALE GENOMIC DNA]</scope>
    <source>
        <strain>GEY</strain>
        <strain evidence="6">DSM 9560</strain>
    </source>
</reference>
<keyword evidence="6" id="KW-1185">Reference proteome</keyword>
<keyword evidence="3 5" id="KW-0067">ATP-binding</keyword>
<keyword evidence="2" id="KW-0547">Nucleotide-binding</keyword>
<evidence type="ECO:0000313" key="6">
    <source>
        <dbReference type="Proteomes" id="UP000199513"/>
    </source>
</evidence>
<evidence type="ECO:0000256" key="1">
    <source>
        <dbReference type="ARBA" id="ARBA00022448"/>
    </source>
</evidence>
<dbReference type="STRING" id="1003.SAMN04488541_106011"/>
<dbReference type="EMBL" id="FONY01000060">
    <property type="protein sequence ID" value="SFF56803.1"/>
    <property type="molecule type" value="Genomic_DNA"/>
</dbReference>
<dbReference type="PROSITE" id="PS00211">
    <property type="entry name" value="ABC_TRANSPORTER_1"/>
    <property type="match status" value="1"/>
</dbReference>
<evidence type="ECO:0000259" key="4">
    <source>
        <dbReference type="PROSITE" id="PS50893"/>
    </source>
</evidence>
<dbReference type="InterPro" id="IPR027417">
    <property type="entry name" value="P-loop_NTPase"/>
</dbReference>
<dbReference type="AlphaFoldDB" id="A0A1I2JS49"/>
<dbReference type="PROSITE" id="PS50893">
    <property type="entry name" value="ABC_TRANSPORTER_2"/>
    <property type="match status" value="1"/>
</dbReference>